<keyword evidence="1 2" id="KW-0732">Signal</keyword>
<gene>
    <name evidence="5" type="ORF">M0L44_19805</name>
</gene>
<dbReference type="RefSeq" id="WP_252771910.1">
    <property type="nucleotide sequence ID" value="NZ_JAMXMC010000014.1"/>
</dbReference>
<dbReference type="Pfam" id="PF10531">
    <property type="entry name" value="SLBB"/>
    <property type="match status" value="1"/>
</dbReference>
<reference evidence="5 6" key="1">
    <citation type="submission" date="2022-06" db="EMBL/GenBank/DDBJ databases">
        <title>Ideonella sp. NS12-5 Genome sequencing and assembly.</title>
        <authorList>
            <person name="Jung Y."/>
        </authorList>
    </citation>
    <scope>NUCLEOTIDE SEQUENCE [LARGE SCALE GENOMIC DNA]</scope>
    <source>
        <strain evidence="5 6">NS12-5</strain>
    </source>
</reference>
<feature type="chain" id="PRO_5046152952" evidence="2">
    <location>
        <begin position="25"/>
        <end position="574"/>
    </location>
</feature>
<feature type="domain" description="Polysaccharide export protein N-terminal" evidence="3">
    <location>
        <begin position="105"/>
        <end position="173"/>
    </location>
</feature>
<evidence type="ECO:0000259" key="3">
    <source>
        <dbReference type="Pfam" id="PF02563"/>
    </source>
</evidence>
<feature type="signal peptide" evidence="2">
    <location>
        <begin position="1"/>
        <end position="24"/>
    </location>
</feature>
<dbReference type="Pfam" id="PF02563">
    <property type="entry name" value="Poly_export"/>
    <property type="match status" value="1"/>
</dbReference>
<dbReference type="Gene3D" id="3.30.1950.10">
    <property type="entry name" value="wza like domain"/>
    <property type="match status" value="1"/>
</dbReference>
<dbReference type="EMBL" id="JAMXMC010000014">
    <property type="protein sequence ID" value="MCO5978950.1"/>
    <property type="molecule type" value="Genomic_DNA"/>
</dbReference>
<dbReference type="InterPro" id="IPR049712">
    <property type="entry name" value="Poly_export"/>
</dbReference>
<dbReference type="Gene3D" id="3.10.560.10">
    <property type="entry name" value="Outer membrane lipoprotein wza domain like"/>
    <property type="match status" value="3"/>
</dbReference>
<dbReference type="PANTHER" id="PTHR33619:SF3">
    <property type="entry name" value="POLYSACCHARIDE EXPORT PROTEIN GFCE-RELATED"/>
    <property type="match status" value="1"/>
</dbReference>
<protein>
    <submittedName>
        <fullName evidence="5">Polysaccharide biosynthesis/export family protein</fullName>
    </submittedName>
</protein>
<proteinExistence type="predicted"/>
<comment type="caution">
    <text evidence="5">The sequence shown here is derived from an EMBL/GenBank/DDBJ whole genome shotgun (WGS) entry which is preliminary data.</text>
</comment>
<organism evidence="5 6">
    <name type="scientific">Ideonella oryzae</name>
    <dbReference type="NCBI Taxonomy" id="2937441"/>
    <lineage>
        <taxon>Bacteria</taxon>
        <taxon>Pseudomonadati</taxon>
        <taxon>Pseudomonadota</taxon>
        <taxon>Betaproteobacteria</taxon>
        <taxon>Burkholderiales</taxon>
        <taxon>Sphaerotilaceae</taxon>
        <taxon>Ideonella</taxon>
    </lineage>
</organism>
<evidence type="ECO:0000313" key="6">
    <source>
        <dbReference type="Proteomes" id="UP001204851"/>
    </source>
</evidence>
<keyword evidence="6" id="KW-1185">Reference proteome</keyword>
<evidence type="ECO:0000259" key="4">
    <source>
        <dbReference type="Pfam" id="PF10531"/>
    </source>
</evidence>
<dbReference type="InterPro" id="IPR019554">
    <property type="entry name" value="Soluble_ligand-bd"/>
</dbReference>
<dbReference type="InterPro" id="IPR003715">
    <property type="entry name" value="Poly_export_N"/>
</dbReference>
<feature type="domain" description="Soluble ligand binding" evidence="4">
    <location>
        <begin position="481"/>
        <end position="517"/>
    </location>
</feature>
<evidence type="ECO:0000256" key="1">
    <source>
        <dbReference type="ARBA" id="ARBA00022729"/>
    </source>
</evidence>
<dbReference type="Proteomes" id="UP001204851">
    <property type="component" value="Unassembled WGS sequence"/>
</dbReference>
<evidence type="ECO:0000313" key="5">
    <source>
        <dbReference type="EMBL" id="MCO5978950.1"/>
    </source>
</evidence>
<accession>A0ABT1BRT8</accession>
<evidence type="ECO:0000256" key="2">
    <source>
        <dbReference type="SAM" id="SignalP"/>
    </source>
</evidence>
<dbReference type="PANTHER" id="PTHR33619">
    <property type="entry name" value="POLYSACCHARIDE EXPORT PROTEIN GFCE-RELATED"/>
    <property type="match status" value="1"/>
</dbReference>
<sequence length="574" mass="61361">MLPRFLRTLASSFLLLSVLTSGHAADPSTDASKPQTPSLGQILGLPLGVGTASTVLPGDASLVPAPPPQALPALPGMQVIGAKPVVFGSQIFSGRFASQGLSGFNPDYQVASGDRITLRMWGALNYEAVQVVDAQGNIFVPNAGPIQVRGVRNDELNQRVDEQVKRTFKANVGVYATLESAQPVKVFVTGYVRAPGLYGGLSSDSVLGFLDRAGGIDPDRGSYLNVEVLRGGKPRAVLNLYQFLLEGKLERLQFHDGDTVVVRPRQYAVTVQGEAQNTYLFELSAADVPATELVQLAQPKPTATHVSVVRNTGVELKSEYHPLSQLGSVTIHNGDLVTFTADKYPTTLLVRIDGAQLGERALVMPNGARLKDLVARLNPSPEADLAGIQLYRKSVQDRQKRSLDLSLRNLETAALTARSATAEEAALRKQEADLMMSFVNKAQQVQPLGQVVLTSKEQADQMLLEDGDVVVVPEKQNTVLLSGEVLFPNALVFKPGASVADYVAMAGGYTQSADTSKEIVLHPNGTVAEPGSSPQPGDEIMILPKIDSKNIEVTRGITQILYQIAIAAKVAFGL</sequence>
<name>A0ABT1BRT8_9BURK</name>